<evidence type="ECO:0000256" key="3">
    <source>
        <dbReference type="ARBA" id="ARBA00012744"/>
    </source>
</evidence>
<dbReference type="Pfam" id="PF00933">
    <property type="entry name" value="Glyco_hydro_3"/>
    <property type="match status" value="1"/>
</dbReference>
<dbReference type="Gene3D" id="3.40.50.1700">
    <property type="entry name" value="Glycoside hydrolase family 3 C-terminal domain"/>
    <property type="match status" value="1"/>
</dbReference>
<dbReference type="Proteomes" id="UP000543908">
    <property type="component" value="Unassembled WGS sequence"/>
</dbReference>
<dbReference type="InterPro" id="IPR036881">
    <property type="entry name" value="Glyco_hydro_3_C_sf"/>
</dbReference>
<evidence type="ECO:0000256" key="6">
    <source>
        <dbReference type="ARBA" id="ARBA00023295"/>
    </source>
</evidence>
<keyword evidence="5 11" id="KW-0378">Hydrolase</keyword>
<dbReference type="InterPro" id="IPR001764">
    <property type="entry name" value="Glyco_hydro_3_N"/>
</dbReference>
<dbReference type="Gene3D" id="2.60.40.10">
    <property type="entry name" value="Immunoglobulins"/>
    <property type="match status" value="1"/>
</dbReference>
<dbReference type="NCBIfam" id="NF011678">
    <property type="entry name" value="PRK15098.1"/>
    <property type="match status" value="1"/>
</dbReference>
<evidence type="ECO:0000256" key="4">
    <source>
        <dbReference type="ARBA" id="ARBA00022729"/>
    </source>
</evidence>
<comment type="catalytic activity">
    <reaction evidence="1">
        <text>Hydrolysis of terminal, non-reducing beta-D-glucosyl residues with release of beta-D-glucose.</text>
        <dbReference type="EC" id="3.2.1.21"/>
    </reaction>
</comment>
<dbReference type="InterPro" id="IPR036962">
    <property type="entry name" value="Glyco_hydro_3_N_sf"/>
</dbReference>
<organism evidence="11 12">
    <name type="scientific">Pseudomonas allii</name>
    <dbReference type="NCBI Taxonomy" id="2740531"/>
    <lineage>
        <taxon>Bacteria</taxon>
        <taxon>Pseudomonadati</taxon>
        <taxon>Pseudomonadota</taxon>
        <taxon>Gammaproteobacteria</taxon>
        <taxon>Pseudomonadales</taxon>
        <taxon>Pseudomonadaceae</taxon>
        <taxon>Pseudomonas</taxon>
    </lineage>
</organism>
<evidence type="ECO:0000259" key="10">
    <source>
        <dbReference type="SMART" id="SM01217"/>
    </source>
</evidence>
<evidence type="ECO:0000256" key="7">
    <source>
        <dbReference type="ARBA" id="ARBA00031448"/>
    </source>
</evidence>
<evidence type="ECO:0000256" key="8">
    <source>
        <dbReference type="ARBA" id="ARBA00032194"/>
    </source>
</evidence>
<dbReference type="EMBL" id="JABUHS010000064">
    <property type="protein sequence ID" value="NWN61373.1"/>
    <property type="molecule type" value="Genomic_DNA"/>
</dbReference>
<evidence type="ECO:0000256" key="5">
    <source>
        <dbReference type="ARBA" id="ARBA00022801"/>
    </source>
</evidence>
<dbReference type="RefSeq" id="WP_179029480.1">
    <property type="nucleotide sequence ID" value="NZ_JABUHS010000064.1"/>
</dbReference>
<dbReference type="PRINTS" id="PR00133">
    <property type="entry name" value="GLHYDRLASE3"/>
</dbReference>
<comment type="similarity">
    <text evidence="2">Belongs to the glycosyl hydrolase 3 family.</text>
</comment>
<dbReference type="InterPro" id="IPR051915">
    <property type="entry name" value="Cellulose_Degrad_GH3"/>
</dbReference>
<reference evidence="11 12" key="1">
    <citation type="submission" date="2020-05" db="EMBL/GenBank/DDBJ databases">
        <title>Onion-isolated Pseudomonas sp.</title>
        <authorList>
            <person name="Fujikawa T."/>
            <person name="Sawada H."/>
        </authorList>
    </citation>
    <scope>NUCLEOTIDE SEQUENCE [LARGE SCALE GENOMIC DNA]</scope>
    <source>
        <strain evidence="11 12">MAFF 301512</strain>
    </source>
</reference>
<protein>
    <recommendedName>
        <fullName evidence="3">beta-glucosidase</fullName>
        <ecNumber evidence="3">3.2.1.21</ecNumber>
    </recommendedName>
    <alternativeName>
        <fullName evidence="9">Beta-D-glucoside glucohydrolase</fullName>
    </alternativeName>
    <alternativeName>
        <fullName evidence="7">Cellobiase</fullName>
    </alternativeName>
    <alternativeName>
        <fullName evidence="8">Gentiobiase</fullName>
    </alternativeName>
</protein>
<evidence type="ECO:0000256" key="9">
    <source>
        <dbReference type="ARBA" id="ARBA00032594"/>
    </source>
</evidence>
<dbReference type="SUPFAM" id="SSF52279">
    <property type="entry name" value="Beta-D-glucan exohydrolase, C-terminal domain"/>
    <property type="match status" value="1"/>
</dbReference>
<evidence type="ECO:0000313" key="12">
    <source>
        <dbReference type="Proteomes" id="UP000543908"/>
    </source>
</evidence>
<comment type="caution">
    <text evidence="11">The sequence shown here is derived from an EMBL/GenBank/DDBJ whole genome shotgun (WGS) entry which is preliminary data.</text>
</comment>
<dbReference type="PANTHER" id="PTHR30620:SF16">
    <property type="entry name" value="LYSOSOMAL BETA GLUCOSIDASE"/>
    <property type="match status" value="1"/>
</dbReference>
<dbReference type="Gene3D" id="3.20.20.300">
    <property type="entry name" value="Glycoside hydrolase, family 3, N-terminal domain"/>
    <property type="match status" value="1"/>
</dbReference>
<dbReference type="Pfam" id="PF14310">
    <property type="entry name" value="Fn3-like"/>
    <property type="match status" value="1"/>
</dbReference>
<gene>
    <name evidence="11" type="primary">bglX</name>
    <name evidence="11" type="ORF">HT123_09410</name>
</gene>
<accession>A0A7Y8UWR9</accession>
<dbReference type="AlphaFoldDB" id="A0A7Y8UWR9"/>
<evidence type="ECO:0000256" key="1">
    <source>
        <dbReference type="ARBA" id="ARBA00000448"/>
    </source>
</evidence>
<dbReference type="InterPro" id="IPR002772">
    <property type="entry name" value="Glyco_hydro_3_C"/>
</dbReference>
<dbReference type="EC" id="3.2.1.21" evidence="3"/>
<dbReference type="Pfam" id="PF01915">
    <property type="entry name" value="Glyco_hydro_3_C"/>
    <property type="match status" value="1"/>
</dbReference>
<dbReference type="GO" id="GO:0009251">
    <property type="term" value="P:glucan catabolic process"/>
    <property type="evidence" value="ECO:0007669"/>
    <property type="project" value="TreeGrafter"/>
</dbReference>
<dbReference type="FunFam" id="3.20.20.300:FF:000005">
    <property type="entry name" value="Periplasmic beta-glucosidase"/>
    <property type="match status" value="1"/>
</dbReference>
<proteinExistence type="inferred from homology"/>
<dbReference type="PANTHER" id="PTHR30620">
    <property type="entry name" value="PERIPLASMIC BETA-GLUCOSIDASE-RELATED"/>
    <property type="match status" value="1"/>
</dbReference>
<evidence type="ECO:0000313" key="11">
    <source>
        <dbReference type="EMBL" id="NWN61373.1"/>
    </source>
</evidence>
<dbReference type="InterPro" id="IPR013783">
    <property type="entry name" value="Ig-like_fold"/>
</dbReference>
<feature type="domain" description="Fibronectin type III-like" evidence="10">
    <location>
        <begin position="652"/>
        <end position="721"/>
    </location>
</feature>
<name>A0A7Y8UWR9_9PSED</name>
<dbReference type="InterPro" id="IPR017853">
    <property type="entry name" value="GH"/>
</dbReference>
<keyword evidence="6 11" id="KW-0326">Glycosidase</keyword>
<dbReference type="InterPro" id="IPR026891">
    <property type="entry name" value="Fn3-like"/>
</dbReference>
<dbReference type="SMART" id="SM01217">
    <property type="entry name" value="Fn3_like"/>
    <property type="match status" value="1"/>
</dbReference>
<sequence length="750" mass="81039">MERRLLILLLTYLPLVVMAQDDGVEHLLAQMTLEEKMGQLTLLQIVDTPDGANIDLLGQKHLAMTDVGAVLSASGAEKTRQLQRLVVEGSRLHIPLLFSQDVIHGFCTMFPVPLAEASAWEPELTQRTAHATAVEATANGVHWTFAPMIDITRDPRWGRVVEGSGEDPFLGSAMATARIKGFHGDGPTSTAFMLTTAKHFVAYGAAEAGRDYNTVDLSQRTLWEVYLLPFQAAVQASVDAIMPAFNELDGLPMASNQALLDGVLRRRWGFSGMIVSDHDALSELITHGIAATPLDASRQAIDAGLEIEMANQFFRQNLPYLVSNGQVPMATVDNAVRRVLKAKQRLGLFDDPYRYSDTTRQRLLSQTPEARALAREAAQKSIVLLKNADSLLPLSKELHNILVVGSLATDTATSLAPCMTAGQPIGTTSILQGIQNATSTTSQVVYVPGASPSSQDTQGIAAAQNAAQDADVIVAVLGETSNMSGEANSRASLDLPGAQNALLRALLKTGKPVVVILMNGRPLVLTGTVKRAPAIIESWFLGTEAGNAVADVLFGDINPSGKLPMTFPRSVGQVPIYYAHKNTGRPIVGKDDTWRSRYIDQPSTPLYPFGFGLSYTTFSYGTPQLSSSRLSSSQTLTVRTNVTNTGPRAGDEIVQLYLRDNVASVTRPVRQLRGFRKVHLRPGQTQQVVFTLDENDFAVLDAGFEPRVEAGTFTLFVGGDSTTDNRAHFEVTDSRKLSISSQSVSPNMSN</sequence>
<dbReference type="FunFam" id="2.60.40.10:FF:000495">
    <property type="entry name" value="Periplasmic beta-glucosidase"/>
    <property type="match status" value="1"/>
</dbReference>
<evidence type="ECO:0000256" key="2">
    <source>
        <dbReference type="ARBA" id="ARBA00005336"/>
    </source>
</evidence>
<keyword evidence="4" id="KW-0732">Signal</keyword>
<dbReference type="GO" id="GO:0008422">
    <property type="term" value="F:beta-glucosidase activity"/>
    <property type="evidence" value="ECO:0007669"/>
    <property type="project" value="UniProtKB-EC"/>
</dbReference>
<dbReference type="SUPFAM" id="SSF51445">
    <property type="entry name" value="(Trans)glycosidases"/>
    <property type="match status" value="1"/>
</dbReference>